<reference evidence="2 3" key="1">
    <citation type="submission" date="2020-06" db="EMBL/GenBank/DDBJ databases">
        <title>Genome mining for natural products.</title>
        <authorList>
            <person name="Zhang B."/>
            <person name="Shi J."/>
            <person name="Ge H."/>
        </authorList>
    </citation>
    <scope>NUCLEOTIDE SEQUENCE [LARGE SCALE GENOMIC DNA]</scope>
    <source>
        <strain evidence="2 3">NA00687</strain>
    </source>
</reference>
<dbReference type="EMBL" id="CP054929">
    <property type="protein sequence ID" value="QKW50715.1"/>
    <property type="molecule type" value="Genomic_DNA"/>
</dbReference>
<dbReference type="AlphaFoldDB" id="A0A7H8N8F9"/>
<evidence type="ECO:0000313" key="2">
    <source>
        <dbReference type="EMBL" id="QKW50715.1"/>
    </source>
</evidence>
<evidence type="ECO:0000256" key="1">
    <source>
        <dbReference type="SAM" id="MobiDB-lite"/>
    </source>
</evidence>
<evidence type="ECO:0000313" key="3">
    <source>
        <dbReference type="Proteomes" id="UP000509303"/>
    </source>
</evidence>
<keyword evidence="3" id="KW-1185">Reference proteome</keyword>
<dbReference type="Proteomes" id="UP000509303">
    <property type="component" value="Chromosome"/>
</dbReference>
<dbReference type="RefSeq" id="WP_176162448.1">
    <property type="nucleotide sequence ID" value="NZ_CP054929.1"/>
</dbReference>
<accession>A0A7H8N8F9</accession>
<proteinExistence type="predicted"/>
<name>A0A7H8N8F9_9ACTN</name>
<organism evidence="2 3">
    <name type="scientific">Streptomyces buecherae</name>
    <dbReference type="NCBI Taxonomy" id="2763006"/>
    <lineage>
        <taxon>Bacteria</taxon>
        <taxon>Bacillati</taxon>
        <taxon>Actinomycetota</taxon>
        <taxon>Actinomycetes</taxon>
        <taxon>Kitasatosporales</taxon>
        <taxon>Streptomycetaceae</taxon>
        <taxon>Streptomyces</taxon>
    </lineage>
</organism>
<feature type="compositionally biased region" description="Low complexity" evidence="1">
    <location>
        <begin position="12"/>
        <end position="23"/>
    </location>
</feature>
<feature type="region of interest" description="Disordered" evidence="1">
    <location>
        <begin position="1"/>
        <end position="50"/>
    </location>
</feature>
<sequence>MTHPEHRPPAPAQLAAPLARWPQRQAQRSRDVPLAADSRPPRRERPASRARVLTGQHTVRTVAGVVLRFFLADARLSDPACGWEAVTDAEFQYAYEASLFDRESPDQERPGPNPNPDRVQVTLDALAGPGSFCWLDGCGDAGIMTTNGKAPADCGLGPTDVRALATEVRA</sequence>
<protein>
    <submittedName>
        <fullName evidence="2">Uncharacterized protein</fullName>
    </submittedName>
</protein>
<gene>
    <name evidence="2" type="ORF">HUT08_15555</name>
</gene>